<evidence type="ECO:0000313" key="2">
    <source>
        <dbReference type="EMBL" id="KAK4538501.1"/>
    </source>
</evidence>
<evidence type="ECO:0000256" key="1">
    <source>
        <dbReference type="SAM" id="MobiDB-lite"/>
    </source>
</evidence>
<protein>
    <submittedName>
        <fullName evidence="2">Uncharacterized protein</fullName>
    </submittedName>
</protein>
<dbReference type="Proteomes" id="UP001301350">
    <property type="component" value="Unassembled WGS sequence"/>
</dbReference>
<dbReference type="Gene3D" id="1.25.10.10">
    <property type="entry name" value="Leucine-rich Repeat Variant"/>
    <property type="match status" value="1"/>
</dbReference>
<comment type="caution">
    <text evidence="2">The sequence shown here is derived from an EMBL/GenBank/DDBJ whole genome shotgun (WGS) entry which is preliminary data.</text>
</comment>
<dbReference type="PANTHER" id="PTHR16199">
    <property type="entry name" value="CONDENSIN-2 COMPLEX SUBUNIT G2"/>
    <property type="match status" value="1"/>
</dbReference>
<dbReference type="PANTHER" id="PTHR16199:SF4">
    <property type="entry name" value="CONDENSIN-2 COMPLEX SUBUNIT G2"/>
    <property type="match status" value="1"/>
</dbReference>
<dbReference type="SUPFAM" id="SSF48371">
    <property type="entry name" value="ARM repeat"/>
    <property type="match status" value="1"/>
</dbReference>
<name>A0AAV9J264_CYACA</name>
<sequence length="1316" mass="140252">MSRQTRVRYGIGGDGIIDADGKLNGDTVDVEAVSVERCLSAAFTAPLDDDSADQATVVRRLAYVIRGVRQLQASGVLVTGRLYQTLAPGQGGLAEWAESLLATVSDACAGLFSADDAEFMQADAWRRVCASALGAAAVAAGWLLEGVAGRRGGSDAYPDALHDVVSLLHDALLNVPAAVGVTHTAPGVDRIGGSDDDDDDENEPDGDRDENGKAAVTSPDANHSPSRDAPPHQQAPIMSTTEVTQIQDDICRACEALWHSGHPERHRCVPQMLLFLVLRSLGVFDTVRRCELHRSVPDAADVPLPQHKGSASERSRSLRRLNALREVLFCVQIFDDDYEDTTMMIGRDADTAFARAHSLASLLRQASCTPAILRNGHGRKWLAFCLSGVADARLPLWLHAGIVQQALPAGTGRASAQQYGEVYFRAWRVARAAAEAANADDTLAASPTLLEEQLLRDLVHKAIFTARPSLATRCRQLLSVFHAQKRVTGVDDMLARLYEPVLFRAMLRCGHATVRAQAVELFVDAFPIVRETDAVATEGAAAAESLDAQLSRQFDVLSSVLADPAPRVRVVAVRGVCRILAVYWELFPSSLAHRLLSHLAHDLAYDAASSRVRQAVCEGVRQVVESQPLAHPMLARGVLRALRGCLHDKREAVRWAMADLLLSVSRVRDLQWHQVVSPAEDVLPRLAADDTMQGRLVALLAPSYFVEWSLGANNGGAGGDDADEKGPAENLARCLGFVESHAEAARLFYTGLCEGVAGIGLPPRSRPPSQPLPSLQSVVRFVVMLAEALLELTAAAGVDEAEGVGAARRHFPSLLAVLSSMYATLVAADVDIIGQLGADCVFELVAVASTLLEPPALAAAMSYLWRMLACLPRAQIADDVVDECLDVLTDSASAGDEPSAWLPLVTAAVRWGRAADVLGERVLYRLLASALDDRKPTMERSACMARAQQLLEHLFARPETRRVVLADAVAHKSVRSVFAMLLALLDDAEPSLHIAAMECYGRLALWTHERLDGDEASGASPRLVGIPPPLSEVVRWCARTMTSRQLPAALRATVVACVVEAVDRGALDEEQRMVSTSAGEGTASASVDQEVVALAADIAPSLVAVRLAWSVLPSAASDVTGRLLRACLAAAVEQTVRARAGDADESDTVRGEETALAEHCLMQVLVAAGAVHAAVAAQVMLPLLLADAQSTAGAMAATSPAAVMVPCVAPSDLGASGRLLDRMVQASADGRLGRSADDAVQRILECLTDAALASVVRPGTDGLEVPDAAASLQVLCALTAHRAVTRHHLEHVERAAPIAPSWRPLLGVLRMRAVDR</sequence>
<dbReference type="EMBL" id="JANCYW010000018">
    <property type="protein sequence ID" value="KAK4538501.1"/>
    <property type="molecule type" value="Genomic_DNA"/>
</dbReference>
<dbReference type="GO" id="GO:0005634">
    <property type="term" value="C:nucleus"/>
    <property type="evidence" value="ECO:0007669"/>
    <property type="project" value="InterPro"/>
</dbReference>
<dbReference type="GO" id="GO:0000070">
    <property type="term" value="P:mitotic sister chromatid segregation"/>
    <property type="evidence" value="ECO:0007669"/>
    <property type="project" value="TreeGrafter"/>
</dbReference>
<feature type="compositionally biased region" description="Acidic residues" evidence="1">
    <location>
        <begin position="194"/>
        <end position="208"/>
    </location>
</feature>
<dbReference type="Pfam" id="PF12422">
    <property type="entry name" value="Condensin2nSMC"/>
    <property type="match status" value="1"/>
</dbReference>
<evidence type="ECO:0000313" key="3">
    <source>
        <dbReference type="Proteomes" id="UP001301350"/>
    </source>
</evidence>
<dbReference type="GO" id="GO:0000796">
    <property type="term" value="C:condensin complex"/>
    <property type="evidence" value="ECO:0007669"/>
    <property type="project" value="TreeGrafter"/>
</dbReference>
<organism evidence="2 3">
    <name type="scientific">Cyanidium caldarium</name>
    <name type="common">Red alga</name>
    <dbReference type="NCBI Taxonomy" id="2771"/>
    <lineage>
        <taxon>Eukaryota</taxon>
        <taxon>Rhodophyta</taxon>
        <taxon>Bangiophyceae</taxon>
        <taxon>Cyanidiales</taxon>
        <taxon>Cyanidiaceae</taxon>
        <taxon>Cyanidium</taxon>
    </lineage>
</organism>
<reference evidence="2 3" key="1">
    <citation type="submission" date="2022-07" db="EMBL/GenBank/DDBJ databases">
        <title>Genome-wide signatures of adaptation to extreme environments.</title>
        <authorList>
            <person name="Cho C.H."/>
            <person name="Yoon H.S."/>
        </authorList>
    </citation>
    <scope>NUCLEOTIDE SEQUENCE [LARGE SCALE GENOMIC DNA]</scope>
    <source>
        <strain evidence="2 3">DBV 063 E5</strain>
    </source>
</reference>
<accession>A0AAV9J264</accession>
<keyword evidence="3" id="KW-1185">Reference proteome</keyword>
<feature type="region of interest" description="Disordered" evidence="1">
    <location>
        <begin position="184"/>
        <end position="234"/>
    </location>
</feature>
<dbReference type="InterPro" id="IPR024741">
    <property type="entry name" value="Condensin2_G2"/>
</dbReference>
<dbReference type="InterPro" id="IPR016024">
    <property type="entry name" value="ARM-type_fold"/>
</dbReference>
<gene>
    <name evidence="2" type="ORF">CDCA_CDCA18G4526</name>
</gene>
<dbReference type="InterPro" id="IPR011989">
    <property type="entry name" value="ARM-like"/>
</dbReference>
<proteinExistence type="predicted"/>